<sequence length="218" mass="24720">MRTQNLLSISYRFPLDKIGIRALVETGGPPFFTSGLIWMPSNSGLYLRKREVLVVNRWKEEERGQSITWCSFLEFLQTHRPLNMETTNASIVDAGNAGLEKVEATAAEEDNVKHSVDELFVKVDNLEQRVNEVEQFYLDSTKKQLNPSKGSSIVKEKDKEKHVPSIKKQQLDASRREAAAAKRMHELMRQFGTIIRQAITNFCKFLCLCGSLSWGAAA</sequence>
<evidence type="ECO:0000313" key="1">
    <source>
        <dbReference type="EMBL" id="CAK9136158.1"/>
    </source>
</evidence>
<proteinExistence type="predicted"/>
<dbReference type="EMBL" id="CAUOFW020000737">
    <property type="protein sequence ID" value="CAK9136158.1"/>
    <property type="molecule type" value="Genomic_DNA"/>
</dbReference>
<gene>
    <name evidence="1" type="ORF">ILEXP_LOCUS3132</name>
</gene>
<reference evidence="1 2" key="1">
    <citation type="submission" date="2024-02" db="EMBL/GenBank/DDBJ databases">
        <authorList>
            <person name="Vignale AGUSTIN F."/>
            <person name="Sosa J E."/>
            <person name="Modenutti C."/>
        </authorList>
    </citation>
    <scope>NUCLEOTIDE SEQUENCE [LARGE SCALE GENOMIC DNA]</scope>
</reference>
<keyword evidence="2" id="KW-1185">Reference proteome</keyword>
<organism evidence="1 2">
    <name type="scientific">Ilex paraguariensis</name>
    <name type="common">yerba mate</name>
    <dbReference type="NCBI Taxonomy" id="185542"/>
    <lineage>
        <taxon>Eukaryota</taxon>
        <taxon>Viridiplantae</taxon>
        <taxon>Streptophyta</taxon>
        <taxon>Embryophyta</taxon>
        <taxon>Tracheophyta</taxon>
        <taxon>Spermatophyta</taxon>
        <taxon>Magnoliopsida</taxon>
        <taxon>eudicotyledons</taxon>
        <taxon>Gunneridae</taxon>
        <taxon>Pentapetalae</taxon>
        <taxon>asterids</taxon>
        <taxon>campanulids</taxon>
        <taxon>Aquifoliales</taxon>
        <taxon>Aquifoliaceae</taxon>
        <taxon>Ilex</taxon>
    </lineage>
</organism>
<name>A0ABC8QTU6_9AQUA</name>
<accession>A0ABC8QTU6</accession>
<dbReference type="AlphaFoldDB" id="A0ABC8QTU6"/>
<comment type="caution">
    <text evidence="1">The sequence shown here is derived from an EMBL/GenBank/DDBJ whole genome shotgun (WGS) entry which is preliminary data.</text>
</comment>
<protein>
    <submittedName>
        <fullName evidence="1">Uncharacterized protein</fullName>
    </submittedName>
</protein>
<dbReference type="Proteomes" id="UP001642360">
    <property type="component" value="Unassembled WGS sequence"/>
</dbReference>
<evidence type="ECO:0000313" key="2">
    <source>
        <dbReference type="Proteomes" id="UP001642360"/>
    </source>
</evidence>